<protein>
    <recommendedName>
        <fullName evidence="2">thioredoxin-dependent peroxiredoxin</fullName>
        <ecNumber evidence="2">1.11.1.24</ecNumber>
    </recommendedName>
    <alternativeName>
        <fullName evidence="10">Bacterioferritin comigratory protein</fullName>
    </alternativeName>
    <alternativeName>
        <fullName evidence="8">Thioredoxin peroxidase</fullName>
    </alternativeName>
</protein>
<comment type="similarity">
    <text evidence="9">Belongs to the peroxiredoxin family. BCP/PrxQ subfamily.</text>
</comment>
<dbReference type="InterPro" id="IPR036249">
    <property type="entry name" value="Thioredoxin-like_sf"/>
</dbReference>
<dbReference type="InterPro" id="IPR013766">
    <property type="entry name" value="Thioredoxin_domain"/>
</dbReference>
<dbReference type="PROSITE" id="PS51352">
    <property type="entry name" value="THIOREDOXIN_2"/>
    <property type="match status" value="1"/>
</dbReference>
<evidence type="ECO:0000259" key="13">
    <source>
        <dbReference type="PROSITE" id="PS51352"/>
    </source>
</evidence>
<dbReference type="Pfam" id="PF00578">
    <property type="entry name" value="AhpC-TSA"/>
    <property type="match status" value="1"/>
</dbReference>
<keyword evidence="5" id="KW-0560">Oxidoreductase</keyword>
<evidence type="ECO:0000313" key="15">
    <source>
        <dbReference type="Proteomes" id="UP001645859"/>
    </source>
</evidence>
<evidence type="ECO:0000256" key="4">
    <source>
        <dbReference type="ARBA" id="ARBA00022862"/>
    </source>
</evidence>
<dbReference type="InterPro" id="IPR000866">
    <property type="entry name" value="AhpC/TSA"/>
</dbReference>
<evidence type="ECO:0000256" key="10">
    <source>
        <dbReference type="ARBA" id="ARBA00041373"/>
    </source>
</evidence>
<keyword evidence="4" id="KW-0049">Antioxidant</keyword>
<dbReference type="PANTHER" id="PTHR42801">
    <property type="entry name" value="THIOREDOXIN-DEPENDENT PEROXIDE REDUCTASE"/>
    <property type="match status" value="1"/>
</dbReference>
<dbReference type="CDD" id="cd03017">
    <property type="entry name" value="PRX_BCP"/>
    <property type="match status" value="1"/>
</dbReference>
<evidence type="ECO:0000256" key="6">
    <source>
        <dbReference type="ARBA" id="ARBA00023157"/>
    </source>
</evidence>
<evidence type="ECO:0000256" key="7">
    <source>
        <dbReference type="ARBA" id="ARBA00023284"/>
    </source>
</evidence>
<feature type="region of interest" description="Disordered" evidence="12">
    <location>
        <begin position="1"/>
        <end position="30"/>
    </location>
</feature>
<evidence type="ECO:0000256" key="12">
    <source>
        <dbReference type="SAM" id="MobiDB-lite"/>
    </source>
</evidence>
<dbReference type="EC" id="1.11.1.24" evidence="2"/>
<sequence length="173" mass="18422">MESTTSPAVGRRRAIVSTPHPELQPGDLPPAVSFTTTEGTTRDLASLLGSPAVVYFYPAAFTPGCTTEACDFRDNLGALSAAGYTVYAVSGDDPETLARFAEEHALTYTLLSDPGHAAAQAWGSWGEKEINGQTITGALRSTFVLDADGRVTHAEYRVNPEGHVLRLREQLGV</sequence>
<evidence type="ECO:0000256" key="5">
    <source>
        <dbReference type="ARBA" id="ARBA00023002"/>
    </source>
</evidence>
<dbReference type="Gene3D" id="3.40.30.10">
    <property type="entry name" value="Glutaredoxin"/>
    <property type="match status" value="1"/>
</dbReference>
<keyword evidence="6" id="KW-1015">Disulfide bond</keyword>
<accession>A0ABS1SD39</accession>
<feature type="domain" description="Thioredoxin" evidence="13">
    <location>
        <begin position="23"/>
        <end position="173"/>
    </location>
</feature>
<dbReference type="SUPFAM" id="SSF52833">
    <property type="entry name" value="Thioredoxin-like"/>
    <property type="match status" value="1"/>
</dbReference>
<reference evidence="14 15" key="1">
    <citation type="submission" date="2018-09" db="EMBL/GenBank/DDBJ databases">
        <title>Comparative genomics of Leucobacter spp.</title>
        <authorList>
            <person name="Reis A.C."/>
            <person name="Kolvenbach B.A."/>
            <person name="Corvini P.F.X."/>
            <person name="Nunes O.C."/>
        </authorList>
    </citation>
    <scope>NUCLEOTIDE SEQUENCE [LARGE SCALE GENOMIC DNA]</scope>
    <source>
        <strain evidence="14 15">TAN 31504</strain>
    </source>
</reference>
<dbReference type="InterPro" id="IPR050924">
    <property type="entry name" value="Peroxiredoxin_BCP/PrxQ"/>
</dbReference>
<evidence type="ECO:0000256" key="8">
    <source>
        <dbReference type="ARBA" id="ARBA00032824"/>
    </source>
</evidence>
<comment type="function">
    <text evidence="1">Thiol-specific peroxidase that catalyzes the reduction of hydrogen peroxide and organic hydroperoxides to water and alcohols, respectively. Plays a role in cell protection against oxidative stress by detoxifying peroxides and as sensor of hydrogen peroxide-mediated signaling events.</text>
</comment>
<proteinExistence type="inferred from homology"/>
<evidence type="ECO:0000256" key="11">
    <source>
        <dbReference type="ARBA" id="ARBA00049091"/>
    </source>
</evidence>
<dbReference type="Proteomes" id="UP001645859">
    <property type="component" value="Unassembled WGS sequence"/>
</dbReference>
<keyword evidence="7" id="KW-0676">Redox-active center</keyword>
<gene>
    <name evidence="14" type="ORF">D3230_03920</name>
</gene>
<organism evidence="14 15">
    <name type="scientific">Leucobacter chromiireducens subsp. solipictus</name>
    <dbReference type="NCBI Taxonomy" id="398235"/>
    <lineage>
        <taxon>Bacteria</taxon>
        <taxon>Bacillati</taxon>
        <taxon>Actinomycetota</taxon>
        <taxon>Actinomycetes</taxon>
        <taxon>Micrococcales</taxon>
        <taxon>Microbacteriaceae</taxon>
        <taxon>Leucobacter</taxon>
    </lineage>
</organism>
<evidence type="ECO:0000256" key="3">
    <source>
        <dbReference type="ARBA" id="ARBA00022559"/>
    </source>
</evidence>
<evidence type="ECO:0000256" key="9">
    <source>
        <dbReference type="ARBA" id="ARBA00038489"/>
    </source>
</evidence>
<comment type="caution">
    <text evidence="14">The sequence shown here is derived from an EMBL/GenBank/DDBJ whole genome shotgun (WGS) entry which is preliminary data.</text>
</comment>
<name>A0ABS1SD39_9MICO</name>
<evidence type="ECO:0000313" key="14">
    <source>
        <dbReference type="EMBL" id="MBL3678450.1"/>
    </source>
</evidence>
<dbReference type="PANTHER" id="PTHR42801:SF4">
    <property type="entry name" value="AHPC_TSA FAMILY PROTEIN"/>
    <property type="match status" value="1"/>
</dbReference>
<evidence type="ECO:0000256" key="1">
    <source>
        <dbReference type="ARBA" id="ARBA00003330"/>
    </source>
</evidence>
<comment type="catalytic activity">
    <reaction evidence="11">
        <text>a hydroperoxide + [thioredoxin]-dithiol = an alcohol + [thioredoxin]-disulfide + H2O</text>
        <dbReference type="Rhea" id="RHEA:62620"/>
        <dbReference type="Rhea" id="RHEA-COMP:10698"/>
        <dbReference type="Rhea" id="RHEA-COMP:10700"/>
        <dbReference type="ChEBI" id="CHEBI:15377"/>
        <dbReference type="ChEBI" id="CHEBI:29950"/>
        <dbReference type="ChEBI" id="CHEBI:30879"/>
        <dbReference type="ChEBI" id="CHEBI:35924"/>
        <dbReference type="ChEBI" id="CHEBI:50058"/>
        <dbReference type="EC" id="1.11.1.24"/>
    </reaction>
</comment>
<dbReference type="EMBL" id="QYAC01000002">
    <property type="protein sequence ID" value="MBL3678450.1"/>
    <property type="molecule type" value="Genomic_DNA"/>
</dbReference>
<keyword evidence="15" id="KW-1185">Reference proteome</keyword>
<keyword evidence="3" id="KW-0575">Peroxidase</keyword>
<evidence type="ECO:0000256" key="2">
    <source>
        <dbReference type="ARBA" id="ARBA00013017"/>
    </source>
</evidence>